<evidence type="ECO:0000313" key="4">
    <source>
        <dbReference type="Proteomes" id="UP000224854"/>
    </source>
</evidence>
<dbReference type="Pfam" id="PF08058">
    <property type="entry name" value="NPCC"/>
    <property type="match status" value="1"/>
</dbReference>
<keyword evidence="2" id="KW-1133">Transmembrane helix</keyword>
<dbReference type="OrthoDB" id="429932at2759"/>
<feature type="transmembrane region" description="Helical" evidence="2">
    <location>
        <begin position="77"/>
        <end position="98"/>
    </location>
</feature>
<feature type="compositionally biased region" description="Low complexity" evidence="1">
    <location>
        <begin position="176"/>
        <end position="189"/>
    </location>
</feature>
<sequence length="261" mass="28288">MSKTPNQAATAVAPQTVDSPGTWRHPRLQEISRRYRASTFSEKNLQRIVYNTLCLMALWSVQALVKRRNYSHFLSSSLGSTIGWIWFALQLVFVIQIIRECLPLVRTPDDLSDIPLTAAQRQLLGLPPCETPPTPNAVFSTPPRYSRTPSLPGSVGSRASYNSSPLSGRGSPAFQNSIGGSPFSSNSSPLMHKAGNAFSNGRNSSIGASPSPFGSSTSANLFPDVNPVGAKRAGIGLNSKWLYERSRRASANGTLFQSIYD</sequence>
<organism evidence="3 4">
    <name type="scientific">Ophiocordyceps australis</name>
    <dbReference type="NCBI Taxonomy" id="1399860"/>
    <lineage>
        <taxon>Eukaryota</taxon>
        <taxon>Fungi</taxon>
        <taxon>Dikarya</taxon>
        <taxon>Ascomycota</taxon>
        <taxon>Pezizomycotina</taxon>
        <taxon>Sordariomycetes</taxon>
        <taxon>Hypocreomycetidae</taxon>
        <taxon>Hypocreales</taxon>
        <taxon>Ophiocordycipitaceae</taxon>
        <taxon>Ophiocordyceps</taxon>
    </lineage>
</organism>
<evidence type="ECO:0000256" key="1">
    <source>
        <dbReference type="SAM" id="MobiDB-lite"/>
    </source>
</evidence>
<evidence type="ECO:0008006" key="5">
    <source>
        <dbReference type="Google" id="ProtNLM"/>
    </source>
</evidence>
<keyword evidence="4" id="KW-1185">Reference proteome</keyword>
<protein>
    <recommendedName>
        <fullName evidence="5">Nuclear pore complex component</fullName>
    </recommendedName>
</protein>
<evidence type="ECO:0000256" key="2">
    <source>
        <dbReference type="SAM" id="Phobius"/>
    </source>
</evidence>
<feature type="compositionally biased region" description="Polar residues" evidence="1">
    <location>
        <begin position="147"/>
        <end position="166"/>
    </location>
</feature>
<name>A0A2C5ZR56_9HYPO</name>
<evidence type="ECO:0000313" key="3">
    <source>
        <dbReference type="EMBL" id="PHH81904.1"/>
    </source>
</evidence>
<dbReference type="PANTHER" id="PTHR28003:SF1">
    <property type="entry name" value="NUCLEOPORIN POM34"/>
    <property type="match status" value="1"/>
</dbReference>
<dbReference type="EMBL" id="NJEU01000090">
    <property type="protein sequence ID" value="PHH81904.1"/>
    <property type="molecule type" value="Genomic_DNA"/>
</dbReference>
<keyword evidence="2" id="KW-0812">Transmembrane</keyword>
<reference evidence="3 4" key="1">
    <citation type="submission" date="2017-06" db="EMBL/GenBank/DDBJ databases">
        <title>Ant-infecting Ophiocordyceps genomes reveal a high diversity of potential behavioral manipulation genes and a possible major role for enterotoxins.</title>
        <authorList>
            <person name="De Bekker C."/>
            <person name="Evans H.C."/>
            <person name="Brachmann A."/>
            <person name="Hughes D.P."/>
        </authorList>
    </citation>
    <scope>NUCLEOTIDE SEQUENCE [LARGE SCALE GENOMIC DNA]</scope>
    <source>
        <strain evidence="3 4">1348a</strain>
    </source>
</reference>
<feature type="region of interest" description="Disordered" evidence="1">
    <location>
        <begin position="1"/>
        <end position="23"/>
    </location>
</feature>
<proteinExistence type="predicted"/>
<dbReference type="GO" id="GO:0070762">
    <property type="term" value="C:nuclear pore transmembrane ring"/>
    <property type="evidence" value="ECO:0007669"/>
    <property type="project" value="TreeGrafter"/>
</dbReference>
<gene>
    <name evidence="3" type="ORF">CDD82_7595</name>
</gene>
<dbReference type="InterPro" id="IPR012578">
    <property type="entry name" value="Nucl_pore_cmplx"/>
</dbReference>
<keyword evidence="2" id="KW-0472">Membrane</keyword>
<feature type="region of interest" description="Disordered" evidence="1">
    <location>
        <begin position="132"/>
        <end position="189"/>
    </location>
</feature>
<dbReference type="AlphaFoldDB" id="A0A2C5ZR56"/>
<dbReference type="PANTHER" id="PTHR28003">
    <property type="entry name" value="NUCLEOPORIN POM34"/>
    <property type="match status" value="1"/>
</dbReference>
<dbReference type="Proteomes" id="UP000224854">
    <property type="component" value="Unassembled WGS sequence"/>
</dbReference>
<dbReference type="GO" id="GO:0030474">
    <property type="term" value="P:spindle pole body duplication"/>
    <property type="evidence" value="ECO:0007669"/>
    <property type="project" value="TreeGrafter"/>
</dbReference>
<dbReference type="GO" id="GO:0006606">
    <property type="term" value="P:protein import into nucleus"/>
    <property type="evidence" value="ECO:0007669"/>
    <property type="project" value="TreeGrafter"/>
</dbReference>
<dbReference type="GO" id="GO:0005640">
    <property type="term" value="C:nuclear outer membrane"/>
    <property type="evidence" value="ECO:0007669"/>
    <property type="project" value="TreeGrafter"/>
</dbReference>
<comment type="caution">
    <text evidence="3">The sequence shown here is derived from an EMBL/GenBank/DDBJ whole genome shotgun (WGS) entry which is preliminary data.</text>
</comment>
<accession>A0A2C5ZR56</accession>